<dbReference type="InterPro" id="IPR013083">
    <property type="entry name" value="Znf_RING/FYVE/PHD"/>
</dbReference>
<evidence type="ECO:0000256" key="3">
    <source>
        <dbReference type="ARBA" id="ARBA00022833"/>
    </source>
</evidence>
<dbReference type="InterPro" id="IPR001841">
    <property type="entry name" value="Znf_RING"/>
</dbReference>
<feature type="compositionally biased region" description="Basic and acidic residues" evidence="5">
    <location>
        <begin position="1"/>
        <end position="12"/>
    </location>
</feature>
<name>A0A4Q0A2J6_9FUNG</name>
<feature type="compositionally biased region" description="Acidic residues" evidence="5">
    <location>
        <begin position="188"/>
        <end position="206"/>
    </location>
</feature>
<dbReference type="PANTHER" id="PTHR23041">
    <property type="entry name" value="RING FINGER DOMAIN-CONTAINING"/>
    <property type="match status" value="1"/>
</dbReference>
<feature type="region of interest" description="Disordered" evidence="5">
    <location>
        <begin position="166"/>
        <end position="216"/>
    </location>
</feature>
<feature type="domain" description="RING-type" evidence="6">
    <location>
        <begin position="316"/>
        <end position="353"/>
    </location>
</feature>
<dbReference type="InterPro" id="IPR047134">
    <property type="entry name" value="RNF4"/>
</dbReference>
<keyword evidence="2 4" id="KW-0863">Zinc-finger</keyword>
<organism evidence="7 8">
    <name type="scientific">Dimargaris cristalligena</name>
    <dbReference type="NCBI Taxonomy" id="215637"/>
    <lineage>
        <taxon>Eukaryota</taxon>
        <taxon>Fungi</taxon>
        <taxon>Fungi incertae sedis</taxon>
        <taxon>Zoopagomycota</taxon>
        <taxon>Kickxellomycotina</taxon>
        <taxon>Dimargaritomycetes</taxon>
        <taxon>Dimargaritales</taxon>
        <taxon>Dimargaritaceae</taxon>
        <taxon>Dimargaris</taxon>
    </lineage>
</organism>
<dbReference type="PROSITE" id="PS00518">
    <property type="entry name" value="ZF_RING_1"/>
    <property type="match status" value="1"/>
</dbReference>
<gene>
    <name evidence="7" type="ORF">BJ085DRAFT_29788</name>
</gene>
<reference evidence="8" key="1">
    <citation type="journal article" date="2018" name="Nat. Microbiol.">
        <title>Leveraging single-cell genomics to expand the fungal tree of life.</title>
        <authorList>
            <person name="Ahrendt S.R."/>
            <person name="Quandt C.A."/>
            <person name="Ciobanu D."/>
            <person name="Clum A."/>
            <person name="Salamov A."/>
            <person name="Andreopoulos B."/>
            <person name="Cheng J.F."/>
            <person name="Woyke T."/>
            <person name="Pelin A."/>
            <person name="Henrissat B."/>
            <person name="Reynolds N.K."/>
            <person name="Benny G.L."/>
            <person name="Smith M.E."/>
            <person name="James T.Y."/>
            <person name="Grigoriev I.V."/>
        </authorList>
    </citation>
    <scope>NUCLEOTIDE SEQUENCE [LARGE SCALE GENOMIC DNA]</scope>
    <source>
        <strain evidence="8">RSA 468</strain>
    </source>
</reference>
<dbReference type="EMBL" id="ML002215">
    <property type="protein sequence ID" value="RKP40287.1"/>
    <property type="molecule type" value="Genomic_DNA"/>
</dbReference>
<dbReference type="Proteomes" id="UP000268162">
    <property type="component" value="Unassembled WGS sequence"/>
</dbReference>
<dbReference type="Gene3D" id="3.30.40.10">
    <property type="entry name" value="Zinc/RING finger domain, C3HC4 (zinc finger)"/>
    <property type="match status" value="1"/>
</dbReference>
<feature type="region of interest" description="Disordered" evidence="5">
    <location>
        <begin position="1"/>
        <end position="54"/>
    </location>
</feature>
<dbReference type="PANTHER" id="PTHR23041:SF78">
    <property type="entry name" value="E3 UBIQUITIN-PROTEIN LIGASE RNF4"/>
    <property type="match status" value="1"/>
</dbReference>
<evidence type="ECO:0000256" key="2">
    <source>
        <dbReference type="ARBA" id="ARBA00022771"/>
    </source>
</evidence>
<evidence type="ECO:0000259" key="6">
    <source>
        <dbReference type="PROSITE" id="PS50089"/>
    </source>
</evidence>
<evidence type="ECO:0000313" key="8">
    <source>
        <dbReference type="Proteomes" id="UP000268162"/>
    </source>
</evidence>
<dbReference type="AlphaFoldDB" id="A0A4Q0A2J6"/>
<keyword evidence="1" id="KW-0479">Metal-binding</keyword>
<evidence type="ECO:0000256" key="4">
    <source>
        <dbReference type="PROSITE-ProRule" id="PRU00175"/>
    </source>
</evidence>
<dbReference type="InterPro" id="IPR017907">
    <property type="entry name" value="Znf_RING_CS"/>
</dbReference>
<evidence type="ECO:0000256" key="5">
    <source>
        <dbReference type="SAM" id="MobiDB-lite"/>
    </source>
</evidence>
<dbReference type="PROSITE" id="PS50089">
    <property type="entry name" value="ZF_RING_2"/>
    <property type="match status" value="1"/>
</dbReference>
<evidence type="ECO:0000313" key="7">
    <source>
        <dbReference type="EMBL" id="RKP40287.1"/>
    </source>
</evidence>
<evidence type="ECO:0000256" key="1">
    <source>
        <dbReference type="ARBA" id="ARBA00022723"/>
    </source>
</evidence>
<sequence length="366" mass="41405">MAHSRNNRDSPLEHIPSSPSSDGIEIIDYVPPSAPAPPTGTEPIDLTDEPIRSPRPPEELARVREGLQFFDNNELEITSEVPPHIRSGSILLRNIGARNRHSDSRPVGQPLSLDQQLGITTGLGSSIDTRRLLDSIVGMFNWNDIAPVDRSRPSFYHPYSSRFPRVERRSNNTTPANRAHRYHRREDSDDDDGDDDDDDDDYDEADPYAPFRNLNSDLNDVDEMVNFIGDGEITDETVIRLRALLDPNARPEDIDPHLQNQPPPPPPKELKLTLAQQRTQSRLEFTRAIPTRDNDPDENAEMSMESEEPPLQAMLCPRCMQPPTDIYATTCGHIYCTDCVDSLNPSFLCVTCKARNQRSKLIRLYF</sequence>
<dbReference type="OrthoDB" id="6270329at2759"/>
<dbReference type="SUPFAM" id="SSF57850">
    <property type="entry name" value="RING/U-box"/>
    <property type="match status" value="1"/>
</dbReference>
<accession>A0A4Q0A2J6</accession>
<protein>
    <recommendedName>
        <fullName evidence="6">RING-type domain-containing protein</fullName>
    </recommendedName>
</protein>
<keyword evidence="3" id="KW-0862">Zinc</keyword>
<keyword evidence="8" id="KW-1185">Reference proteome</keyword>
<proteinExistence type="predicted"/>
<dbReference type="GO" id="GO:0008270">
    <property type="term" value="F:zinc ion binding"/>
    <property type="evidence" value="ECO:0007669"/>
    <property type="project" value="UniProtKB-KW"/>
</dbReference>